<reference evidence="1 2" key="1">
    <citation type="journal article" date="2020" name="Nature">
        <title>Six reference-quality genomes reveal evolution of bat adaptations.</title>
        <authorList>
            <person name="Jebb D."/>
            <person name="Huang Z."/>
            <person name="Pippel M."/>
            <person name="Hughes G.M."/>
            <person name="Lavrichenko K."/>
            <person name="Devanna P."/>
            <person name="Winkler S."/>
            <person name="Jermiin L.S."/>
            <person name="Skirmuntt E.C."/>
            <person name="Katzourakis A."/>
            <person name="Burkitt-Gray L."/>
            <person name="Ray D.A."/>
            <person name="Sullivan K.A.M."/>
            <person name="Roscito J.G."/>
            <person name="Kirilenko B.M."/>
            <person name="Davalos L.M."/>
            <person name="Corthals A.P."/>
            <person name="Power M.L."/>
            <person name="Jones G."/>
            <person name="Ransome R.D."/>
            <person name="Dechmann D.K.N."/>
            <person name="Locatelli A.G."/>
            <person name="Puechmaille S.J."/>
            <person name="Fedrigo O."/>
            <person name="Jarvis E.D."/>
            <person name="Hiller M."/>
            <person name="Vernes S.C."/>
            <person name="Myers E.W."/>
            <person name="Teeling E.C."/>
        </authorList>
    </citation>
    <scope>NUCLEOTIDE SEQUENCE [LARGE SCALE GENOMIC DNA]</scope>
    <source>
        <strain evidence="1">MPipKuh1</strain>
        <tissue evidence="1">Flight muscle</tissue>
    </source>
</reference>
<proteinExistence type="predicted"/>
<organism evidence="1 2">
    <name type="scientific">Pipistrellus kuhlii</name>
    <name type="common">Kuhl's pipistrelle</name>
    <dbReference type="NCBI Taxonomy" id="59472"/>
    <lineage>
        <taxon>Eukaryota</taxon>
        <taxon>Metazoa</taxon>
        <taxon>Chordata</taxon>
        <taxon>Craniata</taxon>
        <taxon>Vertebrata</taxon>
        <taxon>Euteleostomi</taxon>
        <taxon>Mammalia</taxon>
        <taxon>Eutheria</taxon>
        <taxon>Laurasiatheria</taxon>
        <taxon>Chiroptera</taxon>
        <taxon>Yangochiroptera</taxon>
        <taxon>Vespertilionidae</taxon>
        <taxon>Pipistrellus</taxon>
    </lineage>
</organism>
<evidence type="ECO:0000313" key="1">
    <source>
        <dbReference type="EMBL" id="KAF6353594.1"/>
    </source>
</evidence>
<name>A0A7J7XVI0_PIPKU</name>
<evidence type="ECO:0000313" key="2">
    <source>
        <dbReference type="Proteomes" id="UP000558488"/>
    </source>
</evidence>
<dbReference type="Proteomes" id="UP000558488">
    <property type="component" value="Unassembled WGS sequence"/>
</dbReference>
<gene>
    <name evidence="1" type="ORF">mPipKuh1_010507</name>
</gene>
<protein>
    <submittedName>
        <fullName evidence="1">Uncharacterized protein</fullName>
    </submittedName>
</protein>
<dbReference type="EMBL" id="JACAGB010000007">
    <property type="protein sequence ID" value="KAF6353594.1"/>
    <property type="molecule type" value="Genomic_DNA"/>
</dbReference>
<dbReference type="AlphaFoldDB" id="A0A7J7XVI0"/>
<sequence>MTALWLYREPRSERQCSARRLYRRPLPCPRGLLVCVSRSAPGIGMPAGRADPWVTLLTRRKPRDRNNMSLHLSPEVSHNPDARRAEFLLEDPGEMFSSLLQILEAAALLGWWPPHPFSDADLPAFSF</sequence>
<comment type="caution">
    <text evidence="1">The sequence shown here is derived from an EMBL/GenBank/DDBJ whole genome shotgun (WGS) entry which is preliminary data.</text>
</comment>
<accession>A0A7J7XVI0</accession>
<keyword evidence="2" id="KW-1185">Reference proteome</keyword>